<dbReference type="InterPro" id="IPR045853">
    <property type="entry name" value="Pep_chain_release_fac_I_sf"/>
</dbReference>
<organism evidence="1 2">
    <name type="scientific">Cannabis sativa</name>
    <name type="common">Hemp</name>
    <name type="synonym">Marijuana</name>
    <dbReference type="NCBI Taxonomy" id="3483"/>
    <lineage>
        <taxon>Eukaryota</taxon>
        <taxon>Viridiplantae</taxon>
        <taxon>Streptophyta</taxon>
        <taxon>Embryophyta</taxon>
        <taxon>Tracheophyta</taxon>
        <taxon>Spermatophyta</taxon>
        <taxon>Magnoliopsida</taxon>
        <taxon>eudicotyledons</taxon>
        <taxon>Gunneridae</taxon>
        <taxon>Pentapetalae</taxon>
        <taxon>rosids</taxon>
        <taxon>fabids</taxon>
        <taxon>Rosales</taxon>
        <taxon>Cannabaceae</taxon>
        <taxon>Cannabis</taxon>
    </lineage>
</organism>
<dbReference type="PANTHER" id="PTHR43116:SF3">
    <property type="entry name" value="CLASS I PEPTIDE CHAIN RELEASE FACTOR"/>
    <property type="match status" value="1"/>
</dbReference>
<reference evidence="1" key="2">
    <citation type="submission" date="2021-03" db="UniProtKB">
        <authorList>
            <consortium name="EnsemblPlants"/>
        </authorList>
    </citation>
    <scope>IDENTIFICATION</scope>
</reference>
<dbReference type="EnsemblPlants" id="evm.model.06.310">
    <property type="protein sequence ID" value="cds.evm.model.06.310"/>
    <property type="gene ID" value="evm.TU.06.310"/>
</dbReference>
<dbReference type="SUPFAM" id="SSF75620">
    <property type="entry name" value="Release factor"/>
    <property type="match status" value="1"/>
</dbReference>
<dbReference type="EMBL" id="UZAU01000557">
    <property type="status" value="NOT_ANNOTATED_CDS"/>
    <property type="molecule type" value="Genomic_DNA"/>
</dbReference>
<protein>
    <submittedName>
        <fullName evidence="1">Uncharacterized protein</fullName>
    </submittedName>
</protein>
<sequence>MSTTKALLNPLLTSEHKRDAYGVAMRPQHVQRYRENAYIYKEEKERSDRWNSFLELQAESDLFPIAFLLNLNSPIIKPLLKMRRISKEKELKTLLAVEQDPCSCYMERATIKVDSDYALGYAKAQVGVHKLVRISPFDSRVEHKLQKTEKIDLPNNVGTETDRTEN</sequence>
<dbReference type="AlphaFoldDB" id="A0A803PXV8"/>
<evidence type="ECO:0000313" key="1">
    <source>
        <dbReference type="EnsemblPlants" id="cds.evm.model.06.310"/>
    </source>
</evidence>
<dbReference type="Gramene" id="evm.model.06.310">
    <property type="protein sequence ID" value="cds.evm.model.06.310"/>
    <property type="gene ID" value="evm.TU.06.310"/>
</dbReference>
<evidence type="ECO:0000313" key="2">
    <source>
        <dbReference type="Proteomes" id="UP000596661"/>
    </source>
</evidence>
<dbReference type="PANTHER" id="PTHR43116">
    <property type="entry name" value="PEPTIDE CHAIN RELEASE FACTOR 2"/>
    <property type="match status" value="1"/>
</dbReference>
<keyword evidence="2" id="KW-1185">Reference proteome</keyword>
<reference evidence="1" key="1">
    <citation type="submission" date="2018-11" db="EMBL/GenBank/DDBJ databases">
        <authorList>
            <person name="Grassa J C."/>
        </authorList>
    </citation>
    <scope>NUCLEOTIDE SEQUENCE [LARGE SCALE GENOMIC DNA]</scope>
</reference>
<proteinExistence type="predicted"/>
<dbReference type="Gene3D" id="3.30.70.1660">
    <property type="match status" value="1"/>
</dbReference>
<name>A0A803PXV8_CANSA</name>
<accession>A0A803PXV8</accession>
<dbReference type="Proteomes" id="UP000596661">
    <property type="component" value="Chromosome 6"/>
</dbReference>